<organism evidence="2 3">
    <name type="scientific">Chryseolinea lacunae</name>
    <dbReference type="NCBI Taxonomy" id="2801331"/>
    <lineage>
        <taxon>Bacteria</taxon>
        <taxon>Pseudomonadati</taxon>
        <taxon>Bacteroidota</taxon>
        <taxon>Cytophagia</taxon>
        <taxon>Cytophagales</taxon>
        <taxon>Fulvivirgaceae</taxon>
        <taxon>Chryseolinea</taxon>
    </lineage>
</organism>
<comment type="caution">
    <text evidence="2">The sequence shown here is derived from an EMBL/GenBank/DDBJ whole genome shotgun (WGS) entry which is preliminary data.</text>
</comment>
<keyword evidence="3" id="KW-1185">Reference proteome</keyword>
<accession>A0ABS1L2S6</accession>
<evidence type="ECO:0000313" key="3">
    <source>
        <dbReference type="Proteomes" id="UP000613030"/>
    </source>
</evidence>
<dbReference type="Gene3D" id="1.25.40.10">
    <property type="entry name" value="Tetratricopeptide repeat domain"/>
    <property type="match status" value="1"/>
</dbReference>
<evidence type="ECO:0000313" key="2">
    <source>
        <dbReference type="EMBL" id="MBL0745753.1"/>
    </source>
</evidence>
<reference evidence="2 3" key="1">
    <citation type="submission" date="2021-01" db="EMBL/GenBank/DDBJ databases">
        <title>Chryseolinea sp. Jin1 Genome sequencing and assembly.</title>
        <authorList>
            <person name="Kim I."/>
        </authorList>
    </citation>
    <scope>NUCLEOTIDE SEQUENCE [LARGE SCALE GENOMIC DNA]</scope>
    <source>
        <strain evidence="2 3">Jin1</strain>
    </source>
</reference>
<dbReference type="RefSeq" id="WP_202016370.1">
    <property type="nucleotide sequence ID" value="NZ_JAERRB010000019.1"/>
</dbReference>
<dbReference type="SUPFAM" id="SSF47384">
    <property type="entry name" value="Homodimeric domain of signal transducing histidine kinase"/>
    <property type="match status" value="1"/>
</dbReference>
<evidence type="ECO:0008006" key="4">
    <source>
        <dbReference type="Google" id="ProtNLM"/>
    </source>
</evidence>
<dbReference type="EMBL" id="JAERRB010000019">
    <property type="protein sequence ID" value="MBL0745753.1"/>
    <property type="molecule type" value="Genomic_DNA"/>
</dbReference>
<evidence type="ECO:0000256" key="1">
    <source>
        <dbReference type="SAM" id="Phobius"/>
    </source>
</evidence>
<protein>
    <recommendedName>
        <fullName evidence="4">Signal transduction histidine kinase dimerisation/phosphoacceptor domain-containing protein</fullName>
    </recommendedName>
</protein>
<keyword evidence="1" id="KW-0472">Membrane</keyword>
<feature type="transmembrane region" description="Helical" evidence="1">
    <location>
        <begin position="418"/>
        <end position="437"/>
    </location>
</feature>
<keyword evidence="1" id="KW-0812">Transmembrane</keyword>
<dbReference type="InterPro" id="IPR011990">
    <property type="entry name" value="TPR-like_helical_dom_sf"/>
</dbReference>
<dbReference type="SUPFAM" id="SSF48452">
    <property type="entry name" value="TPR-like"/>
    <property type="match status" value="1"/>
</dbReference>
<keyword evidence="1" id="KW-1133">Transmembrane helix</keyword>
<dbReference type="InterPro" id="IPR036097">
    <property type="entry name" value="HisK_dim/P_sf"/>
</dbReference>
<gene>
    <name evidence="2" type="ORF">JI741_31255</name>
</gene>
<sequence>MILKFLLLIIFISPFQVFGQKDPRRTKIEILYDSAWKMKGINTDKAFQLLHQMDTIALYSKDPRDDIQVLEIRAWLNNPHNVLNGLASIRQAIALANAKAIHQYDRRLFYVAGGLFKHTNLDSANYYLETSYHLARLSKDSVVMSNALNTMAFIAMDQGDFIKALKYLQTCEKYFFGKQPAKMVTSKLNQSHALSAVGLEDRAIELAKQGIEQALQEHYKGYENQLISLYGNLIESLLKLNKPLEAYRYWRKMMVEIPHVHDLPEYSHFTLTIGEIYLALDSPALALSALTKNVPNPKFGSYRRNAGIFYAYGQLGDRKNQREMAQELIRKIPKVKSVDGSMNTFKIAEQAFEFLQMNDSAYHYHKLYFESYQLLYSQRQLGEILQDEFNAKLVLEQSEAAMERKILESEIRYNKQRFLFVVAVTVLLAFIVGLLIIRYRSARRFNSLLNQRVEERTQELFEKNKQLSEYAFINAHKLRAPVARILGLLNLPLDERQGAEPSALMAMLRAESESLDNIVRSITKAIEDKRMFDRNDIRM</sequence>
<name>A0ABS1L2S6_9BACT</name>
<dbReference type="Proteomes" id="UP000613030">
    <property type="component" value="Unassembled WGS sequence"/>
</dbReference>
<dbReference type="Gene3D" id="1.10.287.130">
    <property type="match status" value="1"/>
</dbReference>
<proteinExistence type="predicted"/>